<dbReference type="InterPro" id="IPR016193">
    <property type="entry name" value="Cytidine_deaminase-like"/>
</dbReference>
<name>A0A6J6TR26_9ZZZZ</name>
<dbReference type="GO" id="GO:0006777">
    <property type="term" value="P:Mo-molybdopterin cofactor biosynthetic process"/>
    <property type="evidence" value="ECO:0007669"/>
    <property type="project" value="UniProtKB-KW"/>
</dbReference>
<evidence type="ECO:0000313" key="3">
    <source>
        <dbReference type="EMBL" id="CAB4749961.1"/>
    </source>
</evidence>
<sequence length="281" mass="29940">MRLPNGKPLTDPISPTQRIQVTKTGASASVSDHVAGEEPLEIRIDGGVGLQQLAITMRTPGADIELGAGFLWSEGLLRTREDLIGITTCKDKELTPREQENVIVARVLPDAPAVTRTLERRFTISSACGVCGSTHIEDLRHRGCENVSKPGLSDDELVKLPELMRPNQKIFDKTGGLHAAGLFDPSGKLIVVREDVGRHNAVDKVIGYALMNDLLPLAGYSLAISGRGGFEIIQKAITAGISAVVAVSAPTSLAVETAREFGLTLLGFTRNGQATKYSPAP</sequence>
<dbReference type="PANTHER" id="PTHR30592:SF1">
    <property type="entry name" value="SULFUR CARRIER PROTEIN FDHD"/>
    <property type="match status" value="1"/>
</dbReference>
<keyword evidence="2" id="KW-0501">Molybdenum cofactor biosynthesis</keyword>
<dbReference type="EMBL" id="CAEZZD010000086">
    <property type="protein sequence ID" value="CAB4749961.1"/>
    <property type="molecule type" value="Genomic_DNA"/>
</dbReference>
<dbReference type="Pfam" id="PF02634">
    <property type="entry name" value="FdhD-NarQ"/>
    <property type="match status" value="1"/>
</dbReference>
<dbReference type="PIRSF" id="PIRSF015626">
    <property type="entry name" value="FdhD"/>
    <property type="match status" value="1"/>
</dbReference>
<protein>
    <submittedName>
        <fullName evidence="3">Unannotated protein</fullName>
    </submittedName>
</protein>
<evidence type="ECO:0000256" key="2">
    <source>
        <dbReference type="ARBA" id="ARBA00023150"/>
    </source>
</evidence>
<dbReference type="Gene3D" id="3.10.20.10">
    <property type="match status" value="1"/>
</dbReference>
<accession>A0A6J6TR26</accession>
<dbReference type="HAMAP" id="MF_00187">
    <property type="entry name" value="FdhD"/>
    <property type="match status" value="1"/>
</dbReference>
<dbReference type="Gene3D" id="3.40.140.10">
    <property type="entry name" value="Cytidine Deaminase, domain 2"/>
    <property type="match status" value="1"/>
</dbReference>
<keyword evidence="1" id="KW-0963">Cytoplasm</keyword>
<gene>
    <name evidence="3" type="ORF">UFOPK2824_00645</name>
</gene>
<dbReference type="GO" id="GO:0016783">
    <property type="term" value="F:sulfurtransferase activity"/>
    <property type="evidence" value="ECO:0007669"/>
    <property type="project" value="InterPro"/>
</dbReference>
<dbReference type="NCBIfam" id="TIGR00129">
    <property type="entry name" value="fdhD_narQ"/>
    <property type="match status" value="1"/>
</dbReference>
<dbReference type="SUPFAM" id="SSF53927">
    <property type="entry name" value="Cytidine deaminase-like"/>
    <property type="match status" value="1"/>
</dbReference>
<evidence type="ECO:0000256" key="1">
    <source>
        <dbReference type="ARBA" id="ARBA00022490"/>
    </source>
</evidence>
<dbReference type="PANTHER" id="PTHR30592">
    <property type="entry name" value="FORMATE DEHYDROGENASE"/>
    <property type="match status" value="1"/>
</dbReference>
<reference evidence="3" key="1">
    <citation type="submission" date="2020-05" db="EMBL/GenBank/DDBJ databases">
        <authorList>
            <person name="Chiriac C."/>
            <person name="Salcher M."/>
            <person name="Ghai R."/>
            <person name="Kavagutti S V."/>
        </authorList>
    </citation>
    <scope>NUCLEOTIDE SEQUENCE</scope>
</reference>
<dbReference type="AlphaFoldDB" id="A0A6J6TR26"/>
<organism evidence="3">
    <name type="scientific">freshwater metagenome</name>
    <dbReference type="NCBI Taxonomy" id="449393"/>
    <lineage>
        <taxon>unclassified sequences</taxon>
        <taxon>metagenomes</taxon>
        <taxon>ecological metagenomes</taxon>
    </lineage>
</organism>
<dbReference type="InterPro" id="IPR003786">
    <property type="entry name" value="FdhD"/>
</dbReference>
<proteinExistence type="inferred from homology"/>